<dbReference type="Proteomes" id="UP001150830">
    <property type="component" value="Unassembled WGS sequence"/>
</dbReference>
<accession>A0A9X3IU56</accession>
<evidence type="ECO:0000256" key="1">
    <source>
        <dbReference type="ARBA" id="ARBA00010587"/>
    </source>
</evidence>
<dbReference type="PROSITE" id="PS00550">
    <property type="entry name" value="HEMERYTHRINS"/>
    <property type="match status" value="1"/>
</dbReference>
<evidence type="ECO:0000256" key="2">
    <source>
        <dbReference type="ARBA" id="ARBA00022621"/>
    </source>
</evidence>
<dbReference type="RefSeq" id="WP_283174812.1">
    <property type="nucleotide sequence ID" value="NZ_JAPNOA010000056.1"/>
</dbReference>
<proteinExistence type="inferred from homology"/>
<dbReference type="Pfam" id="PF01814">
    <property type="entry name" value="Hemerythrin"/>
    <property type="match status" value="1"/>
</dbReference>
<keyword evidence="7" id="KW-1185">Reference proteome</keyword>
<evidence type="ECO:0000259" key="5">
    <source>
        <dbReference type="Pfam" id="PF01814"/>
    </source>
</evidence>
<dbReference type="EMBL" id="JAPNOA010000056">
    <property type="protein sequence ID" value="MCY0966609.1"/>
    <property type="molecule type" value="Genomic_DNA"/>
</dbReference>
<dbReference type="GO" id="GO:0005344">
    <property type="term" value="F:oxygen carrier activity"/>
    <property type="evidence" value="ECO:0007669"/>
    <property type="project" value="UniProtKB-KW"/>
</dbReference>
<sequence>MAYFDWDSSLDIGVDLIDSQHRRIMDYVNDLHEAIQNNDQELVFDVMERLKDYTFDHFAFEEQLMEKAGYPLLEPHIQVHHRFCSRVDELNELLRTGSDPFGVARKTRNDLTRWLIEHIKQEDHNYAALVRKALRQESSWVSGALRKIFGTDQKAS</sequence>
<dbReference type="CDD" id="cd12107">
    <property type="entry name" value="Hemerythrin"/>
    <property type="match status" value="1"/>
</dbReference>
<dbReference type="SUPFAM" id="SSF47188">
    <property type="entry name" value="Hemerythrin-like"/>
    <property type="match status" value="1"/>
</dbReference>
<dbReference type="NCBIfam" id="TIGR02481">
    <property type="entry name" value="hemeryth_dom"/>
    <property type="match status" value="1"/>
</dbReference>
<dbReference type="InterPro" id="IPR012312">
    <property type="entry name" value="Hemerythrin-like"/>
</dbReference>
<dbReference type="NCBIfam" id="NF033749">
    <property type="entry name" value="bact_hemeryth"/>
    <property type="match status" value="1"/>
</dbReference>
<reference evidence="6" key="1">
    <citation type="submission" date="2022-11" db="EMBL/GenBank/DDBJ databases">
        <title>Parathalassolutuus dongxingensis gen. nov., sp. nov., a novel member of family Oceanospirillaceae isolated from a coastal shrimp pond in Guangxi, China.</title>
        <authorList>
            <person name="Chen H."/>
        </authorList>
    </citation>
    <scope>NUCLEOTIDE SEQUENCE</scope>
    <source>
        <strain evidence="6">G-43</strain>
    </source>
</reference>
<dbReference type="GO" id="GO:0046872">
    <property type="term" value="F:metal ion binding"/>
    <property type="evidence" value="ECO:0007669"/>
    <property type="project" value="UniProtKB-KW"/>
</dbReference>
<evidence type="ECO:0000256" key="3">
    <source>
        <dbReference type="ARBA" id="ARBA00022723"/>
    </source>
</evidence>
<dbReference type="PANTHER" id="PTHR37164">
    <property type="entry name" value="BACTERIOHEMERYTHRIN"/>
    <property type="match status" value="1"/>
</dbReference>
<keyword evidence="4" id="KW-0408">Iron</keyword>
<comment type="similarity">
    <text evidence="1">Belongs to the hemerythrin family.</text>
</comment>
<organism evidence="6 7">
    <name type="scientific">Parathalassolituus penaei</name>
    <dbReference type="NCBI Taxonomy" id="2997323"/>
    <lineage>
        <taxon>Bacteria</taxon>
        <taxon>Pseudomonadati</taxon>
        <taxon>Pseudomonadota</taxon>
        <taxon>Gammaproteobacteria</taxon>
        <taxon>Oceanospirillales</taxon>
        <taxon>Oceanospirillaceae</taxon>
        <taxon>Parathalassolituus</taxon>
    </lineage>
</organism>
<name>A0A9X3IU56_9GAMM</name>
<protein>
    <submittedName>
        <fullName evidence="6">Bacteriohemerythrin</fullName>
    </submittedName>
</protein>
<dbReference type="InterPro" id="IPR016131">
    <property type="entry name" value="Haemerythrin_Fe_BS"/>
</dbReference>
<evidence type="ECO:0000313" key="6">
    <source>
        <dbReference type="EMBL" id="MCY0966609.1"/>
    </source>
</evidence>
<dbReference type="InterPro" id="IPR050669">
    <property type="entry name" value="Hemerythrin"/>
</dbReference>
<comment type="caution">
    <text evidence="6">The sequence shown here is derived from an EMBL/GenBank/DDBJ whole genome shotgun (WGS) entry which is preliminary data.</text>
</comment>
<dbReference type="InterPro" id="IPR012827">
    <property type="entry name" value="Hemerythrin_metal-bd"/>
</dbReference>
<feature type="domain" description="Hemerythrin-like" evidence="5">
    <location>
        <begin position="13"/>
        <end position="129"/>
    </location>
</feature>
<dbReference type="InterPro" id="IPR035938">
    <property type="entry name" value="Hemerythrin-like_sf"/>
</dbReference>
<keyword evidence="2" id="KW-0813">Transport</keyword>
<dbReference type="AlphaFoldDB" id="A0A9X3IU56"/>
<keyword evidence="3" id="KW-0479">Metal-binding</keyword>
<dbReference type="PANTHER" id="PTHR37164:SF1">
    <property type="entry name" value="BACTERIOHEMERYTHRIN"/>
    <property type="match status" value="1"/>
</dbReference>
<dbReference type="NCBIfam" id="NF002007">
    <property type="entry name" value="PRK00808.1"/>
    <property type="match status" value="1"/>
</dbReference>
<evidence type="ECO:0000256" key="4">
    <source>
        <dbReference type="ARBA" id="ARBA00023004"/>
    </source>
</evidence>
<gene>
    <name evidence="6" type="ORF">OUO13_15585</name>
</gene>
<evidence type="ECO:0000313" key="7">
    <source>
        <dbReference type="Proteomes" id="UP001150830"/>
    </source>
</evidence>
<dbReference type="Gene3D" id="1.20.120.50">
    <property type="entry name" value="Hemerythrin-like"/>
    <property type="match status" value="1"/>
</dbReference>
<keyword evidence="2" id="KW-0561">Oxygen transport</keyword>